<feature type="transmembrane region" description="Helical" evidence="2">
    <location>
        <begin position="66"/>
        <end position="85"/>
    </location>
</feature>
<feature type="transmembrane region" description="Helical" evidence="2">
    <location>
        <begin position="122"/>
        <end position="141"/>
    </location>
</feature>
<dbReference type="PANTHER" id="PTHR11360:SF303">
    <property type="entry name" value="MAJOR FACILITATOR SUPERFAMILY (MFS) PROFILE DOMAIN-CONTAINING PROTEIN"/>
    <property type="match status" value="1"/>
</dbReference>
<dbReference type="InterPro" id="IPR050327">
    <property type="entry name" value="Proton-linked_MCT"/>
</dbReference>
<name>A0A8B7Z4X9_ACAPL</name>
<feature type="transmembrane region" description="Helical" evidence="2">
    <location>
        <begin position="302"/>
        <end position="326"/>
    </location>
</feature>
<dbReference type="GO" id="GO:0008028">
    <property type="term" value="F:monocarboxylic acid transmembrane transporter activity"/>
    <property type="evidence" value="ECO:0007669"/>
    <property type="project" value="TreeGrafter"/>
</dbReference>
<reference evidence="5" key="1">
    <citation type="submission" date="2025-08" db="UniProtKB">
        <authorList>
            <consortium name="RefSeq"/>
        </authorList>
    </citation>
    <scope>IDENTIFICATION</scope>
</reference>
<dbReference type="Proteomes" id="UP000694845">
    <property type="component" value="Unplaced"/>
</dbReference>
<dbReference type="KEGG" id="aplc:110984296"/>
<evidence type="ECO:0000313" key="4">
    <source>
        <dbReference type="Proteomes" id="UP000694845"/>
    </source>
</evidence>
<protein>
    <submittedName>
        <fullName evidence="5">Monocarboxylate transporter 12-like isoform X1</fullName>
    </submittedName>
</protein>
<dbReference type="AlphaFoldDB" id="A0A8B7Z4X9"/>
<feature type="transmembrane region" description="Helical" evidence="2">
    <location>
        <begin position="26"/>
        <end position="46"/>
    </location>
</feature>
<dbReference type="InterPro" id="IPR011701">
    <property type="entry name" value="MFS"/>
</dbReference>
<evidence type="ECO:0000313" key="5">
    <source>
        <dbReference type="RefSeq" id="XP_022100012.1"/>
    </source>
</evidence>
<dbReference type="Gene3D" id="1.20.1250.20">
    <property type="entry name" value="MFS general substrate transporter like domains"/>
    <property type="match status" value="2"/>
</dbReference>
<keyword evidence="4" id="KW-1185">Reference proteome</keyword>
<keyword evidence="2" id="KW-1133">Transmembrane helix</keyword>
<dbReference type="InterPro" id="IPR020846">
    <property type="entry name" value="MFS_dom"/>
</dbReference>
<keyword evidence="2" id="KW-0812">Transmembrane</keyword>
<keyword evidence="2" id="KW-0472">Membrane</keyword>
<feature type="transmembrane region" description="Helical" evidence="2">
    <location>
        <begin position="258"/>
        <end position="282"/>
    </location>
</feature>
<organism evidence="4 5">
    <name type="scientific">Acanthaster planci</name>
    <name type="common">Crown-of-thorns starfish</name>
    <dbReference type="NCBI Taxonomy" id="133434"/>
    <lineage>
        <taxon>Eukaryota</taxon>
        <taxon>Metazoa</taxon>
        <taxon>Echinodermata</taxon>
        <taxon>Eleutherozoa</taxon>
        <taxon>Asterozoa</taxon>
        <taxon>Asteroidea</taxon>
        <taxon>Valvatacea</taxon>
        <taxon>Valvatida</taxon>
        <taxon>Acanthasteridae</taxon>
        <taxon>Acanthaster</taxon>
    </lineage>
</organism>
<proteinExistence type="predicted"/>
<feature type="transmembrane region" description="Helical" evidence="2">
    <location>
        <begin position="333"/>
        <end position="354"/>
    </location>
</feature>
<feature type="transmembrane region" description="Helical" evidence="2">
    <location>
        <begin position="153"/>
        <end position="174"/>
    </location>
</feature>
<feature type="domain" description="Major facilitator superfamily (MFS) profile" evidence="3">
    <location>
        <begin position="32"/>
        <end position="424"/>
    </location>
</feature>
<dbReference type="PROSITE" id="PS50850">
    <property type="entry name" value="MFS"/>
    <property type="match status" value="1"/>
</dbReference>
<dbReference type="PANTHER" id="PTHR11360">
    <property type="entry name" value="MONOCARBOXYLATE TRANSPORTER"/>
    <property type="match status" value="1"/>
</dbReference>
<dbReference type="RefSeq" id="XP_022100012.1">
    <property type="nucleotide sequence ID" value="XM_022244320.1"/>
</dbReference>
<accession>A0A8B7Z4X9</accession>
<dbReference type="OrthoDB" id="6499973at2759"/>
<feature type="transmembrane region" description="Helical" evidence="2">
    <location>
        <begin position="394"/>
        <end position="412"/>
    </location>
</feature>
<feature type="transmembrane region" description="Helical" evidence="2">
    <location>
        <begin position="186"/>
        <end position="205"/>
    </location>
</feature>
<feature type="transmembrane region" description="Helical" evidence="2">
    <location>
        <begin position="97"/>
        <end position="116"/>
    </location>
</feature>
<dbReference type="GeneID" id="110984296"/>
<dbReference type="GO" id="GO:0016020">
    <property type="term" value="C:membrane"/>
    <property type="evidence" value="ECO:0007669"/>
    <property type="project" value="UniProtKB-SubCell"/>
</dbReference>
<evidence type="ECO:0000259" key="3">
    <source>
        <dbReference type="PROSITE" id="PS50850"/>
    </source>
</evidence>
<evidence type="ECO:0000256" key="2">
    <source>
        <dbReference type="SAM" id="Phobius"/>
    </source>
</evidence>
<evidence type="ECO:0000256" key="1">
    <source>
        <dbReference type="ARBA" id="ARBA00004141"/>
    </source>
</evidence>
<sequence>MPTRNAQIKEFQPGKSMMREKCSTRCLQGFYIVVCMHISMMLLSGFTKGLGVMLATLREEFIADTWMIGSLIAGMNAVAGFAGPISGPLHGSFGTRTVVVISGLLSGASVILSSFSTSVFHVALTLSLLTGPGLSIISILTRAMAGRHFTTGYAIATGIGSSGHAVGLVVVGPLTQVLLDTYGWRGALLLLGAISLHLGAFGFLLRSAPESTQKENEYLPLVSTEEEEPAADQSRIPNGEKKSRFHIKKDAIIARLNLLGWTICCCAKFWIAFPVFGCDYITCDLWLMYFVVYAETKGFSGYEAVTFTLAGGIGNIVFKIVLGLILDRGLLNLRLSLFSTIIASSLGLLTLPWINTYWMMMVNAFLFQGLSGMTATMSDIYTRDLFGAEDLVPAFSWIGVFTAALALAFGFFPGKPRLYFKNAC</sequence>
<gene>
    <name evidence="5" type="primary">LOC110984296</name>
</gene>
<dbReference type="Pfam" id="PF07690">
    <property type="entry name" value="MFS_1"/>
    <property type="match status" value="1"/>
</dbReference>
<dbReference type="SUPFAM" id="SSF103473">
    <property type="entry name" value="MFS general substrate transporter"/>
    <property type="match status" value="1"/>
</dbReference>
<dbReference type="InterPro" id="IPR036259">
    <property type="entry name" value="MFS_trans_sf"/>
</dbReference>
<comment type="subcellular location">
    <subcellularLocation>
        <location evidence="1">Membrane</location>
        <topology evidence="1">Multi-pass membrane protein</topology>
    </subcellularLocation>
</comment>